<dbReference type="InterPro" id="IPR036855">
    <property type="entry name" value="Znf_CCCH_sf"/>
</dbReference>
<keyword evidence="2" id="KW-0677">Repeat</keyword>
<dbReference type="Proteomes" id="UP001219525">
    <property type="component" value="Unassembled WGS sequence"/>
</dbReference>
<dbReference type="SUPFAM" id="SSF90229">
    <property type="entry name" value="CCCH zinc finger"/>
    <property type="match status" value="2"/>
</dbReference>
<evidence type="ECO:0000256" key="5">
    <source>
        <dbReference type="PROSITE-ProRule" id="PRU00723"/>
    </source>
</evidence>
<keyword evidence="4 5" id="KW-0862">Zinc</keyword>
<dbReference type="SMART" id="SM00356">
    <property type="entry name" value="ZnF_C3H1"/>
    <property type="match status" value="3"/>
</dbReference>
<dbReference type="EMBL" id="JARJCW010000020">
    <property type="protein sequence ID" value="KAJ7213845.1"/>
    <property type="molecule type" value="Genomic_DNA"/>
</dbReference>
<feature type="region of interest" description="Disordered" evidence="6">
    <location>
        <begin position="301"/>
        <end position="332"/>
    </location>
</feature>
<protein>
    <recommendedName>
        <fullName evidence="7">C3H1-type domain-containing protein</fullName>
    </recommendedName>
</protein>
<dbReference type="GO" id="GO:0008270">
    <property type="term" value="F:zinc ion binding"/>
    <property type="evidence" value="ECO:0007669"/>
    <property type="project" value="UniProtKB-KW"/>
</dbReference>
<dbReference type="Pfam" id="PF00642">
    <property type="entry name" value="zf-CCCH"/>
    <property type="match status" value="1"/>
</dbReference>
<dbReference type="InterPro" id="IPR045877">
    <property type="entry name" value="ZFP36-like"/>
</dbReference>
<accession>A0AAD6YFA5</accession>
<feature type="compositionally biased region" description="Basic residues" evidence="6">
    <location>
        <begin position="13"/>
        <end position="25"/>
    </location>
</feature>
<proteinExistence type="predicted"/>
<comment type="caution">
    <text evidence="8">The sequence shown here is derived from an EMBL/GenBank/DDBJ whole genome shotgun (WGS) entry which is preliminary data.</text>
</comment>
<dbReference type="PANTHER" id="PTHR12547:SF18">
    <property type="entry name" value="PROTEIN TIS11"/>
    <property type="match status" value="1"/>
</dbReference>
<evidence type="ECO:0000256" key="1">
    <source>
        <dbReference type="ARBA" id="ARBA00022723"/>
    </source>
</evidence>
<dbReference type="Pfam" id="PF14608">
    <property type="entry name" value="zf-CCCH_2"/>
    <property type="match status" value="2"/>
</dbReference>
<name>A0AAD6YFA5_9AGAR</name>
<feature type="region of interest" description="Disordered" evidence="6">
    <location>
        <begin position="1"/>
        <end position="25"/>
    </location>
</feature>
<feature type="domain" description="C3H1-type" evidence="7">
    <location>
        <begin position="21"/>
        <end position="50"/>
    </location>
</feature>
<reference evidence="8" key="1">
    <citation type="submission" date="2023-03" db="EMBL/GenBank/DDBJ databases">
        <title>Massive genome expansion in bonnet fungi (Mycena s.s.) driven by repeated elements and novel gene families across ecological guilds.</title>
        <authorList>
            <consortium name="Lawrence Berkeley National Laboratory"/>
            <person name="Harder C.B."/>
            <person name="Miyauchi S."/>
            <person name="Viragh M."/>
            <person name="Kuo A."/>
            <person name="Thoen E."/>
            <person name="Andreopoulos B."/>
            <person name="Lu D."/>
            <person name="Skrede I."/>
            <person name="Drula E."/>
            <person name="Henrissat B."/>
            <person name="Morin E."/>
            <person name="Kohler A."/>
            <person name="Barry K."/>
            <person name="LaButti K."/>
            <person name="Morin E."/>
            <person name="Salamov A."/>
            <person name="Lipzen A."/>
            <person name="Mereny Z."/>
            <person name="Hegedus B."/>
            <person name="Baldrian P."/>
            <person name="Stursova M."/>
            <person name="Weitz H."/>
            <person name="Taylor A."/>
            <person name="Grigoriev I.V."/>
            <person name="Nagy L.G."/>
            <person name="Martin F."/>
            <person name="Kauserud H."/>
        </authorList>
    </citation>
    <scope>NUCLEOTIDE SEQUENCE</scope>
    <source>
        <strain evidence="8">9144</strain>
    </source>
</reference>
<dbReference type="GO" id="GO:0003729">
    <property type="term" value="F:mRNA binding"/>
    <property type="evidence" value="ECO:0007669"/>
    <property type="project" value="InterPro"/>
</dbReference>
<dbReference type="AlphaFoldDB" id="A0AAD6YFA5"/>
<feature type="domain" description="C3H1-type" evidence="7">
    <location>
        <begin position="58"/>
        <end position="85"/>
    </location>
</feature>
<evidence type="ECO:0000256" key="3">
    <source>
        <dbReference type="ARBA" id="ARBA00022771"/>
    </source>
</evidence>
<dbReference type="PROSITE" id="PS50103">
    <property type="entry name" value="ZF_C3H1"/>
    <property type="match status" value="3"/>
</dbReference>
<evidence type="ECO:0000256" key="6">
    <source>
        <dbReference type="SAM" id="MobiDB-lite"/>
    </source>
</evidence>
<evidence type="ECO:0000313" key="8">
    <source>
        <dbReference type="EMBL" id="KAJ7213845.1"/>
    </source>
</evidence>
<dbReference type="InterPro" id="IPR000571">
    <property type="entry name" value="Znf_CCCH"/>
</dbReference>
<feature type="domain" description="C3H1-type" evidence="7">
    <location>
        <begin position="275"/>
        <end position="303"/>
    </location>
</feature>
<sequence>MAAMAAATAPSFHSKRPSQKKRHTKPCRYYQIGACPHKAQDDCDFAHVFSEQPPSVPAPQGKQCRYYLQGNCTSGIWCRYKHGDDNTEDAAILEEYRNMNLLSGHEFGLASPLQMHVPPPATMCIPSGFSGYMAPGPWSPLEYAPPHLSPPRAVISPTASLDWSSTEYPSPSSSPTSSVSDDGVLIPADDAVTAAPHGSYFGVYPGSIRYLGVPYASDDPRYSHAPVPLRVHIPSYGMAPLYEIFSPKGPPTAGFFPGAPQSPMQKSINPQKPVSYRTKPCRFFKPGSVCPNGEACTFIHSDPKSNDSISTSSPKSSKLQHELPVKPLSKQEEETRKGFFPISWRVIGGGVMLSGAYLHVLRAGANVGVVRYQGITPSRIRTNPTLTFPKVRSTRAMTD</sequence>
<keyword evidence="9" id="KW-1185">Reference proteome</keyword>
<organism evidence="8 9">
    <name type="scientific">Mycena pura</name>
    <dbReference type="NCBI Taxonomy" id="153505"/>
    <lineage>
        <taxon>Eukaryota</taxon>
        <taxon>Fungi</taxon>
        <taxon>Dikarya</taxon>
        <taxon>Basidiomycota</taxon>
        <taxon>Agaricomycotina</taxon>
        <taxon>Agaricomycetes</taxon>
        <taxon>Agaricomycetidae</taxon>
        <taxon>Agaricales</taxon>
        <taxon>Marasmiineae</taxon>
        <taxon>Mycenaceae</taxon>
        <taxon>Mycena</taxon>
    </lineage>
</organism>
<feature type="compositionally biased region" description="Low complexity" evidence="6">
    <location>
        <begin position="306"/>
        <end position="317"/>
    </location>
</feature>
<dbReference type="Gene3D" id="4.10.1000.10">
    <property type="entry name" value="Zinc finger, CCCH-type"/>
    <property type="match status" value="2"/>
</dbReference>
<feature type="compositionally biased region" description="Basic and acidic residues" evidence="6">
    <location>
        <begin position="319"/>
        <end position="332"/>
    </location>
</feature>
<gene>
    <name evidence="8" type="ORF">GGX14DRAFT_444248</name>
</gene>
<evidence type="ECO:0000259" key="7">
    <source>
        <dbReference type="PROSITE" id="PS50103"/>
    </source>
</evidence>
<evidence type="ECO:0000313" key="9">
    <source>
        <dbReference type="Proteomes" id="UP001219525"/>
    </source>
</evidence>
<keyword evidence="3 5" id="KW-0863">Zinc-finger</keyword>
<feature type="zinc finger region" description="C3H1-type" evidence="5">
    <location>
        <begin position="21"/>
        <end position="50"/>
    </location>
</feature>
<keyword evidence="1 5" id="KW-0479">Metal-binding</keyword>
<evidence type="ECO:0000256" key="4">
    <source>
        <dbReference type="ARBA" id="ARBA00022833"/>
    </source>
</evidence>
<feature type="zinc finger region" description="C3H1-type" evidence="5">
    <location>
        <begin position="58"/>
        <end position="85"/>
    </location>
</feature>
<feature type="zinc finger region" description="C3H1-type" evidence="5">
    <location>
        <begin position="275"/>
        <end position="303"/>
    </location>
</feature>
<evidence type="ECO:0000256" key="2">
    <source>
        <dbReference type="ARBA" id="ARBA00022737"/>
    </source>
</evidence>
<dbReference type="PANTHER" id="PTHR12547">
    <property type="entry name" value="CCCH ZINC FINGER/TIS11-RELATED"/>
    <property type="match status" value="1"/>
</dbReference>